<proteinExistence type="predicted"/>
<keyword evidence="3" id="KW-1185">Reference proteome</keyword>
<reference evidence="2 3" key="1">
    <citation type="submission" date="2017-03" db="EMBL/GenBank/DDBJ databases">
        <authorList>
            <person name="Afonso C.L."/>
            <person name="Miller P.J."/>
            <person name="Scott M.A."/>
            <person name="Spackman E."/>
            <person name="Goraichik I."/>
            <person name="Dimitrov K.M."/>
            <person name="Suarez D.L."/>
            <person name="Swayne D.E."/>
        </authorList>
    </citation>
    <scope>NUCLEOTIDE SEQUENCE [LARGE SCALE GENOMIC DNA]</scope>
    <source>
        <strain evidence="2">SB41UT1</strain>
    </source>
</reference>
<dbReference type="EMBL" id="FWPT01000006">
    <property type="protein sequence ID" value="SMA48479.1"/>
    <property type="molecule type" value="Genomic_DNA"/>
</dbReference>
<dbReference type="AlphaFoldDB" id="A0A1X7AL40"/>
<feature type="domain" description="Putative DNA-binding" evidence="1">
    <location>
        <begin position="6"/>
        <end position="87"/>
    </location>
</feature>
<sequence>MTICQQSLLLQAIYSQKPDEQFDNEGLAIYQNNLAANAARSLSITYPTITALVGESILFQLAQGFIKTLPLTGGDWAAWGESFPGWLEQHPITEHYPYLADCARLDWTVHSIERAGHVTINTQSFEQLASPDALNGFLQCHEQTRLMTSDYPIVDIYQIHDAGSPSSEQLQYLKQLLQQDQKQTALLWRKNWKAEVKLLSPAEAAWMNAILQEQSLDTAFENNSNFPFDTWLPEAIADQIITGFQI</sequence>
<dbReference type="InterPro" id="IPR018640">
    <property type="entry name" value="DUF2063"/>
</dbReference>
<dbReference type="OrthoDB" id="4146344at2"/>
<protein>
    <recommendedName>
        <fullName evidence="1">Putative DNA-binding domain-containing protein</fullName>
    </recommendedName>
</protein>
<evidence type="ECO:0000259" key="1">
    <source>
        <dbReference type="Pfam" id="PF09836"/>
    </source>
</evidence>
<dbReference type="Pfam" id="PF09836">
    <property type="entry name" value="DUF2063"/>
    <property type="match status" value="1"/>
</dbReference>
<dbReference type="Gene3D" id="1.10.150.690">
    <property type="entry name" value="DUF2063"/>
    <property type="match status" value="1"/>
</dbReference>
<evidence type="ECO:0000313" key="3">
    <source>
        <dbReference type="Proteomes" id="UP000196573"/>
    </source>
</evidence>
<name>A0A1X7AL40_9GAMM</name>
<dbReference type="Proteomes" id="UP000196573">
    <property type="component" value="Unassembled WGS sequence"/>
</dbReference>
<gene>
    <name evidence="2" type="ORF">EHSB41UT_02757</name>
</gene>
<evidence type="ECO:0000313" key="2">
    <source>
        <dbReference type="EMBL" id="SMA48479.1"/>
    </source>
</evidence>
<dbReference type="RefSeq" id="WP_087110844.1">
    <property type="nucleotide sequence ID" value="NZ_CBCSCN010000006.1"/>
</dbReference>
<accession>A0A1X7AL40</accession>
<dbReference type="InterPro" id="IPR044922">
    <property type="entry name" value="DUF2063_N_sf"/>
</dbReference>
<organism evidence="2 3">
    <name type="scientific">Parendozoicomonas haliclonae</name>
    <dbReference type="NCBI Taxonomy" id="1960125"/>
    <lineage>
        <taxon>Bacteria</taxon>
        <taxon>Pseudomonadati</taxon>
        <taxon>Pseudomonadota</taxon>
        <taxon>Gammaproteobacteria</taxon>
        <taxon>Oceanospirillales</taxon>
        <taxon>Endozoicomonadaceae</taxon>
        <taxon>Parendozoicomonas</taxon>
    </lineage>
</organism>